<dbReference type="NCBIfam" id="TIGR01726">
    <property type="entry name" value="HEQRo_perm_3TM"/>
    <property type="match status" value="1"/>
</dbReference>
<proteinExistence type="inferred from homology"/>
<comment type="similarity">
    <text evidence="2">Belongs to the binding-protein-dependent transport system permease family. HisMQ subfamily.</text>
</comment>
<dbReference type="GO" id="GO:0006865">
    <property type="term" value="P:amino acid transport"/>
    <property type="evidence" value="ECO:0007669"/>
    <property type="project" value="UniProtKB-KW"/>
</dbReference>
<dbReference type="InterPro" id="IPR000515">
    <property type="entry name" value="MetI-like"/>
</dbReference>
<evidence type="ECO:0000256" key="3">
    <source>
        <dbReference type="ARBA" id="ARBA00022448"/>
    </source>
</evidence>
<keyword evidence="7 9" id="KW-1133">Transmembrane helix</keyword>
<evidence type="ECO:0000259" key="10">
    <source>
        <dbReference type="PROSITE" id="PS50928"/>
    </source>
</evidence>
<dbReference type="InterPro" id="IPR035906">
    <property type="entry name" value="MetI-like_sf"/>
</dbReference>
<evidence type="ECO:0000256" key="4">
    <source>
        <dbReference type="ARBA" id="ARBA00022475"/>
    </source>
</evidence>
<dbReference type="PANTHER" id="PTHR30614">
    <property type="entry name" value="MEMBRANE COMPONENT OF AMINO ACID ABC TRANSPORTER"/>
    <property type="match status" value="1"/>
</dbReference>
<dbReference type="CDD" id="cd06261">
    <property type="entry name" value="TM_PBP2"/>
    <property type="match status" value="1"/>
</dbReference>
<sequence length="124" mass="13626">MSWTVIQQSLPMFAKGFELTLWLSLVGVVGSIIVGVFVSLIQYFKIPVLHQIGSIYVEISRNTPLLIQLFFLYYAFPVVGIKLGAEVSGIIGLIFLGGSYMAEGFTGGFVGVPKIKLNRVKRLV</sequence>
<dbReference type="Gene3D" id="1.10.3720.10">
    <property type="entry name" value="MetI-like"/>
    <property type="match status" value="1"/>
</dbReference>
<dbReference type="PROSITE" id="PS50928">
    <property type="entry name" value="ABC_TM1"/>
    <property type="match status" value="1"/>
</dbReference>
<gene>
    <name evidence="11" type="ORF">NBRC111893_513</name>
</gene>
<keyword evidence="4" id="KW-1003">Cell membrane</keyword>
<dbReference type="GO" id="GO:0043190">
    <property type="term" value="C:ATP-binding cassette (ABC) transporter complex"/>
    <property type="evidence" value="ECO:0007669"/>
    <property type="project" value="InterPro"/>
</dbReference>
<keyword evidence="5 9" id="KW-0812">Transmembrane</keyword>
<keyword evidence="8 9" id="KW-0472">Membrane</keyword>
<dbReference type="InterPro" id="IPR043429">
    <property type="entry name" value="ArtM/GltK/GlnP/TcyL/YhdX-like"/>
</dbReference>
<comment type="subcellular location">
    <subcellularLocation>
        <location evidence="1">Cell membrane</location>
        <topology evidence="1">Multi-pass membrane protein</topology>
    </subcellularLocation>
</comment>
<keyword evidence="12" id="KW-1185">Reference proteome</keyword>
<reference evidence="11 12" key="1">
    <citation type="submission" date="2017-11" db="EMBL/GenBank/DDBJ databases">
        <title>Draft Genome Sequence of Lactobacillus curieae NBRC 111893 isolated from Koso, a Japanese sugar-Vegetable Fermented Beverage.</title>
        <authorList>
            <person name="Chiou T.Y."/>
            <person name="Oshima K."/>
            <person name="Suda W."/>
            <person name="Hattori M."/>
            <person name="Takahashi T."/>
        </authorList>
    </citation>
    <scope>NUCLEOTIDE SEQUENCE [LARGE SCALE GENOMIC DNA]</scope>
    <source>
        <strain evidence="11 12">NBRC111893</strain>
    </source>
</reference>
<comment type="caution">
    <text evidence="11">The sequence shown here is derived from an EMBL/GenBank/DDBJ whole genome shotgun (WGS) entry which is preliminary data.</text>
</comment>
<evidence type="ECO:0000256" key="6">
    <source>
        <dbReference type="ARBA" id="ARBA00022970"/>
    </source>
</evidence>
<dbReference type="GO" id="GO:0022857">
    <property type="term" value="F:transmembrane transporter activity"/>
    <property type="evidence" value="ECO:0007669"/>
    <property type="project" value="InterPro"/>
</dbReference>
<evidence type="ECO:0000256" key="9">
    <source>
        <dbReference type="SAM" id="Phobius"/>
    </source>
</evidence>
<dbReference type="STRING" id="1138822.PL11_003800"/>
<dbReference type="Proteomes" id="UP000286974">
    <property type="component" value="Unassembled WGS sequence"/>
</dbReference>
<dbReference type="EMBL" id="BEXA01000001">
    <property type="protein sequence ID" value="GAY72367.1"/>
    <property type="molecule type" value="Genomic_DNA"/>
</dbReference>
<evidence type="ECO:0000313" key="11">
    <source>
        <dbReference type="EMBL" id="GAY72367.1"/>
    </source>
</evidence>
<evidence type="ECO:0000256" key="7">
    <source>
        <dbReference type="ARBA" id="ARBA00022989"/>
    </source>
</evidence>
<dbReference type="AlphaFoldDB" id="A0A401FJ57"/>
<evidence type="ECO:0000256" key="2">
    <source>
        <dbReference type="ARBA" id="ARBA00010072"/>
    </source>
</evidence>
<evidence type="ECO:0000256" key="8">
    <source>
        <dbReference type="ARBA" id="ARBA00023136"/>
    </source>
</evidence>
<keyword evidence="6" id="KW-0029">Amino-acid transport</keyword>
<evidence type="ECO:0000313" key="12">
    <source>
        <dbReference type="Proteomes" id="UP000286974"/>
    </source>
</evidence>
<feature type="domain" description="ABC transmembrane type-1" evidence="10">
    <location>
        <begin position="17"/>
        <end position="124"/>
    </location>
</feature>
<dbReference type="InterPro" id="IPR010065">
    <property type="entry name" value="AA_ABC_transptr_permease_3TM"/>
</dbReference>
<organism evidence="11 12">
    <name type="scientific">Lentilactobacillus kosonis</name>
    <dbReference type="NCBI Taxonomy" id="2810561"/>
    <lineage>
        <taxon>Bacteria</taxon>
        <taxon>Bacillati</taxon>
        <taxon>Bacillota</taxon>
        <taxon>Bacilli</taxon>
        <taxon>Lactobacillales</taxon>
        <taxon>Lactobacillaceae</taxon>
        <taxon>Lentilactobacillus</taxon>
    </lineage>
</organism>
<feature type="transmembrane region" description="Helical" evidence="9">
    <location>
        <begin position="20"/>
        <end position="44"/>
    </location>
</feature>
<dbReference type="PANTHER" id="PTHR30614:SF37">
    <property type="entry name" value="AMINO-ACID ABC TRANSPORTER PERMEASE PROTEIN YHDX-RELATED"/>
    <property type="match status" value="1"/>
</dbReference>
<evidence type="ECO:0000256" key="5">
    <source>
        <dbReference type="ARBA" id="ARBA00022692"/>
    </source>
</evidence>
<evidence type="ECO:0000256" key="1">
    <source>
        <dbReference type="ARBA" id="ARBA00004651"/>
    </source>
</evidence>
<protein>
    <submittedName>
        <fullName evidence="11">ABC transporter membrane-spanning permease-glutamine transport</fullName>
    </submittedName>
</protein>
<feature type="transmembrane region" description="Helical" evidence="9">
    <location>
        <begin position="90"/>
        <end position="112"/>
    </location>
</feature>
<feature type="transmembrane region" description="Helical" evidence="9">
    <location>
        <begin position="65"/>
        <end position="84"/>
    </location>
</feature>
<accession>A0A401FJ57</accession>
<name>A0A401FJ57_9LACO</name>
<dbReference type="SUPFAM" id="SSF161098">
    <property type="entry name" value="MetI-like"/>
    <property type="match status" value="1"/>
</dbReference>
<keyword evidence="3" id="KW-0813">Transport</keyword>